<keyword evidence="11" id="KW-1185">Reference proteome</keyword>
<keyword evidence="5 8" id="KW-0238">DNA-binding</keyword>
<feature type="compositionally biased region" description="Polar residues" evidence="9">
    <location>
        <begin position="1"/>
        <end position="16"/>
    </location>
</feature>
<comment type="similarity">
    <text evidence="3 8">Belongs to the histone H4 family.</text>
</comment>
<reference evidence="10" key="1">
    <citation type="submission" date="2022-10" db="EMBL/GenBank/DDBJ databases">
        <title>Culturing micro-colonial fungi from biological soil crusts in the Mojave desert and describing Neophaeococcomyces mojavensis, and introducing the new genera and species Taxawa tesnikishii.</title>
        <authorList>
            <person name="Kurbessoian T."/>
            <person name="Stajich J.E."/>
        </authorList>
    </citation>
    <scope>NUCLEOTIDE SEQUENCE</scope>
    <source>
        <strain evidence="10">TK_1</strain>
    </source>
</reference>
<comment type="function">
    <text evidence="8">Core component of nucleosome. Nucleosomes wrap and compact DNA into chromatin, limiting DNA accessibility to the cellular machineries which require DNA as a template. Histones thereby play a central role in transcription regulation, DNA repair, DNA replication and chromosomal stability. DNA accessibility is regulated via a complex set of post-translational modifications of histones, also called histone code, and nucleosome remodeling.</text>
</comment>
<feature type="region of interest" description="Disordered" evidence="9">
    <location>
        <begin position="1"/>
        <end position="35"/>
    </location>
</feature>
<dbReference type="InterPro" id="IPR001951">
    <property type="entry name" value="Histone_H4"/>
</dbReference>
<evidence type="ECO:0000256" key="7">
    <source>
        <dbReference type="ARBA" id="ARBA00023269"/>
    </source>
</evidence>
<gene>
    <name evidence="10" type="primary">HHF1_1</name>
    <name evidence="10" type="ORF">H2201_000442</name>
</gene>
<dbReference type="PRINTS" id="PR00623">
    <property type="entry name" value="HISTONEH4"/>
</dbReference>
<accession>A0ABQ9P4W9</accession>
<dbReference type="EMBL" id="JAPDRL010000002">
    <property type="protein sequence ID" value="KAJ9669575.1"/>
    <property type="molecule type" value="Genomic_DNA"/>
</dbReference>
<evidence type="ECO:0000256" key="6">
    <source>
        <dbReference type="ARBA" id="ARBA00023242"/>
    </source>
</evidence>
<keyword evidence="6 8" id="KW-0539">Nucleus</keyword>
<dbReference type="SMART" id="SM00417">
    <property type="entry name" value="H4"/>
    <property type="match status" value="1"/>
</dbReference>
<dbReference type="Gene3D" id="1.10.20.10">
    <property type="entry name" value="Histone, subunit A"/>
    <property type="match status" value="1"/>
</dbReference>
<evidence type="ECO:0000256" key="2">
    <source>
        <dbReference type="ARBA" id="ARBA00004286"/>
    </source>
</evidence>
<dbReference type="CDD" id="cd22912">
    <property type="entry name" value="HFD_H4"/>
    <property type="match status" value="1"/>
</dbReference>
<evidence type="ECO:0000313" key="10">
    <source>
        <dbReference type="EMBL" id="KAJ9669575.1"/>
    </source>
</evidence>
<dbReference type="PANTHER" id="PTHR10484">
    <property type="entry name" value="HISTONE H4"/>
    <property type="match status" value="1"/>
</dbReference>
<evidence type="ECO:0000256" key="9">
    <source>
        <dbReference type="SAM" id="MobiDB-lite"/>
    </source>
</evidence>
<evidence type="ECO:0000256" key="1">
    <source>
        <dbReference type="ARBA" id="ARBA00004123"/>
    </source>
</evidence>
<keyword evidence="7 8" id="KW-0544">Nucleosome core</keyword>
<name>A0ABQ9P4W9_9PEZI</name>
<proteinExistence type="inferred from homology"/>
<organism evidence="10 11">
    <name type="scientific">Coniosporium apollinis</name>
    <dbReference type="NCBI Taxonomy" id="61459"/>
    <lineage>
        <taxon>Eukaryota</taxon>
        <taxon>Fungi</taxon>
        <taxon>Dikarya</taxon>
        <taxon>Ascomycota</taxon>
        <taxon>Pezizomycotina</taxon>
        <taxon>Dothideomycetes</taxon>
        <taxon>Dothideomycetes incertae sedis</taxon>
        <taxon>Coniosporium</taxon>
    </lineage>
</organism>
<keyword evidence="4 8" id="KW-0158">Chromosome</keyword>
<protein>
    <recommendedName>
        <fullName evidence="8">Histone H4</fullName>
    </recommendedName>
</protein>
<comment type="subunit">
    <text evidence="8">The nucleosome is a histone octamer containing two molecules each of H2A, H2B, H3 and H4 assembled in one H3-H4 heterotetramer and two H2A-H2B heterodimers. The octamer wraps approximately 147 bp of DNA.</text>
</comment>
<comment type="caution">
    <text evidence="10">The sequence shown here is derived from an EMBL/GenBank/DDBJ whole genome shotgun (WGS) entry which is preliminary data.</text>
</comment>
<evidence type="ECO:0000256" key="4">
    <source>
        <dbReference type="ARBA" id="ARBA00022454"/>
    </source>
</evidence>
<evidence type="ECO:0000256" key="8">
    <source>
        <dbReference type="RuleBase" id="RU000528"/>
    </source>
</evidence>
<evidence type="ECO:0000313" key="11">
    <source>
        <dbReference type="Proteomes" id="UP001172684"/>
    </source>
</evidence>
<dbReference type="SUPFAM" id="SSF47113">
    <property type="entry name" value="Histone-fold"/>
    <property type="match status" value="1"/>
</dbReference>
<comment type="subcellular location">
    <subcellularLocation>
        <location evidence="2">Chromosome</location>
    </subcellularLocation>
    <subcellularLocation>
        <location evidence="1">Nucleus</location>
    </subcellularLocation>
</comment>
<dbReference type="Proteomes" id="UP001172684">
    <property type="component" value="Unassembled WGS sequence"/>
</dbReference>
<evidence type="ECO:0000256" key="3">
    <source>
        <dbReference type="ARBA" id="ARBA00006564"/>
    </source>
</evidence>
<sequence length="125" mass="14034">MVRQAQPTAGPSSTTQHHGRFGAGLGKGKGTAAKRHRRILRDNIQGITKPAIRRLARRGGVKRISAQIDDETRAVLRKRLEDILKEIGALLDHCKKQTVTVDHVVWVLKRLGSPIYGFDHLTRRF</sequence>
<dbReference type="InterPro" id="IPR009072">
    <property type="entry name" value="Histone-fold"/>
</dbReference>
<evidence type="ECO:0000256" key="5">
    <source>
        <dbReference type="ARBA" id="ARBA00023125"/>
    </source>
</evidence>